<reference evidence="2" key="1">
    <citation type="journal article" date="2022" name="Mol. Ecol. Resour.">
        <title>The genomes of chicory, endive, great burdock and yacon provide insights into Asteraceae palaeo-polyploidization history and plant inulin production.</title>
        <authorList>
            <person name="Fan W."/>
            <person name="Wang S."/>
            <person name="Wang H."/>
            <person name="Wang A."/>
            <person name="Jiang F."/>
            <person name="Liu H."/>
            <person name="Zhao H."/>
            <person name="Xu D."/>
            <person name="Zhang Y."/>
        </authorList>
    </citation>
    <scope>NUCLEOTIDE SEQUENCE [LARGE SCALE GENOMIC DNA]</scope>
    <source>
        <strain evidence="2">cv. Niubang</strain>
    </source>
</reference>
<reference evidence="1 2" key="2">
    <citation type="journal article" date="2022" name="Mol. Ecol. Resour.">
        <title>The genomes of chicory, endive, great burdock and yacon provide insights into Asteraceae paleo-polyploidization history and plant inulin production.</title>
        <authorList>
            <person name="Fan W."/>
            <person name="Wang S."/>
            <person name="Wang H."/>
            <person name="Wang A."/>
            <person name="Jiang F."/>
            <person name="Liu H."/>
            <person name="Zhao H."/>
            <person name="Xu D."/>
            <person name="Zhang Y."/>
        </authorList>
    </citation>
    <scope>NUCLEOTIDE SEQUENCE [LARGE SCALE GENOMIC DNA]</scope>
    <source>
        <strain evidence="2">cv. Niubang</strain>
    </source>
</reference>
<protein>
    <submittedName>
        <fullName evidence="1">Uncharacterized protein</fullName>
    </submittedName>
</protein>
<keyword evidence="2" id="KW-1185">Reference proteome</keyword>
<evidence type="ECO:0000313" key="2">
    <source>
        <dbReference type="Proteomes" id="UP001055879"/>
    </source>
</evidence>
<proteinExistence type="predicted"/>
<organism evidence="1 2">
    <name type="scientific">Arctium lappa</name>
    <name type="common">Greater burdock</name>
    <name type="synonym">Lappa major</name>
    <dbReference type="NCBI Taxonomy" id="4217"/>
    <lineage>
        <taxon>Eukaryota</taxon>
        <taxon>Viridiplantae</taxon>
        <taxon>Streptophyta</taxon>
        <taxon>Embryophyta</taxon>
        <taxon>Tracheophyta</taxon>
        <taxon>Spermatophyta</taxon>
        <taxon>Magnoliopsida</taxon>
        <taxon>eudicotyledons</taxon>
        <taxon>Gunneridae</taxon>
        <taxon>Pentapetalae</taxon>
        <taxon>asterids</taxon>
        <taxon>campanulids</taxon>
        <taxon>Asterales</taxon>
        <taxon>Asteraceae</taxon>
        <taxon>Carduoideae</taxon>
        <taxon>Cardueae</taxon>
        <taxon>Arctiinae</taxon>
        <taxon>Arctium</taxon>
    </lineage>
</organism>
<dbReference type="EMBL" id="CM042056">
    <property type="protein sequence ID" value="KAI3697867.1"/>
    <property type="molecule type" value="Genomic_DNA"/>
</dbReference>
<evidence type="ECO:0000313" key="1">
    <source>
        <dbReference type="EMBL" id="KAI3697867.1"/>
    </source>
</evidence>
<accession>A0ACB8ZIN0</accession>
<gene>
    <name evidence="1" type="ORF">L6452_30966</name>
</gene>
<dbReference type="Proteomes" id="UP001055879">
    <property type="component" value="Linkage Group LG10"/>
</dbReference>
<name>A0ACB8ZIN0_ARCLA</name>
<sequence length="177" mass="19388">MPSSDVAADHMSSSDSLSLTGLVCIQEQYSKSKPAASQALEPRHHRKTTKVSENDINFEFSYSAQSPVAGNLHKKSQSKDLFDLKPIHLQPQAYGNVTMKDILEPCNNRSRKSGSKKEVGNSISTKKTNTQVSKYGGTKDKNGFAHKLMQSITTPCRSCSAVEPTVAVKRSNMVQDI</sequence>
<comment type="caution">
    <text evidence="1">The sequence shown here is derived from an EMBL/GenBank/DDBJ whole genome shotgun (WGS) entry which is preliminary data.</text>
</comment>